<dbReference type="EMBL" id="VOSM01000001">
    <property type="protein sequence ID" value="TXD39357.1"/>
    <property type="molecule type" value="Genomic_DNA"/>
</dbReference>
<accession>A0A5C6XBQ9</accession>
<reference evidence="2 3" key="1">
    <citation type="submission" date="2019-08" db="EMBL/GenBank/DDBJ databases">
        <title>Bradymonadales sp. TMQ4.</title>
        <authorList>
            <person name="Liang Q."/>
        </authorList>
    </citation>
    <scope>NUCLEOTIDE SEQUENCE [LARGE SCALE GENOMIC DNA]</scope>
    <source>
        <strain evidence="2 3">TMQ4</strain>
    </source>
</reference>
<dbReference type="RefSeq" id="WP_146979784.1">
    <property type="nucleotide sequence ID" value="NZ_VOSM01000001.1"/>
</dbReference>
<dbReference type="Proteomes" id="UP000321412">
    <property type="component" value="Unassembled WGS sequence"/>
</dbReference>
<evidence type="ECO:0000313" key="2">
    <source>
        <dbReference type="EMBL" id="TXD39357.1"/>
    </source>
</evidence>
<proteinExistence type="predicted"/>
<gene>
    <name evidence="2" type="ORF">FRC98_02875</name>
</gene>
<comment type="caution">
    <text evidence="2">The sequence shown here is derived from an EMBL/GenBank/DDBJ whole genome shotgun (WGS) entry which is preliminary data.</text>
</comment>
<name>A0A5C6XBQ9_9DELT</name>
<sequence length="134" mass="14766">MALTWWMIVAAIAAVVVVLWQFGAGRLQKPLAHAMRTGELAGVLAAVESASPAEQPTLWDHAIGELWKAYQRETATRLITEAAARSDADIVQYWVRQAMEVEPEIAAQYFSPEFLEAFFKPEVAARCGRKGCCG</sequence>
<keyword evidence="1" id="KW-0812">Transmembrane</keyword>
<keyword evidence="1" id="KW-1133">Transmembrane helix</keyword>
<keyword evidence="3" id="KW-1185">Reference proteome</keyword>
<dbReference type="OrthoDB" id="5510904at2"/>
<protein>
    <submittedName>
        <fullName evidence="2">Uncharacterized protein</fullName>
    </submittedName>
</protein>
<keyword evidence="1" id="KW-0472">Membrane</keyword>
<organism evidence="2 3">
    <name type="scientific">Lujinxingia vulgaris</name>
    <dbReference type="NCBI Taxonomy" id="2600176"/>
    <lineage>
        <taxon>Bacteria</taxon>
        <taxon>Deltaproteobacteria</taxon>
        <taxon>Bradymonadales</taxon>
        <taxon>Lujinxingiaceae</taxon>
        <taxon>Lujinxingia</taxon>
    </lineage>
</organism>
<dbReference type="AlphaFoldDB" id="A0A5C6XBQ9"/>
<evidence type="ECO:0000256" key="1">
    <source>
        <dbReference type="SAM" id="Phobius"/>
    </source>
</evidence>
<feature type="transmembrane region" description="Helical" evidence="1">
    <location>
        <begin position="6"/>
        <end position="27"/>
    </location>
</feature>
<evidence type="ECO:0000313" key="3">
    <source>
        <dbReference type="Proteomes" id="UP000321412"/>
    </source>
</evidence>